<keyword evidence="2" id="KW-0378">Hydrolase</keyword>
<evidence type="ECO:0000313" key="4">
    <source>
        <dbReference type="Proteomes" id="UP000182227"/>
    </source>
</evidence>
<evidence type="ECO:0000259" key="1">
    <source>
        <dbReference type="Pfam" id="PF12697"/>
    </source>
</evidence>
<dbReference type="PANTHER" id="PTHR43689">
    <property type="entry name" value="HYDROLASE"/>
    <property type="match status" value="1"/>
</dbReference>
<evidence type="ECO:0000313" key="2">
    <source>
        <dbReference type="EMBL" id="CQD16713.1"/>
    </source>
</evidence>
<keyword evidence="5" id="KW-1185">Reference proteome</keyword>
<dbReference type="SUPFAM" id="SSF53474">
    <property type="entry name" value="alpha/beta-Hydrolases"/>
    <property type="match status" value="1"/>
</dbReference>
<dbReference type="GeneID" id="44297903"/>
<reference evidence="2 4" key="1">
    <citation type="submission" date="2015-03" db="EMBL/GenBank/DDBJ databases">
        <authorList>
            <person name="Murphy D."/>
        </authorList>
    </citation>
    <scope>NUCLEOTIDE SEQUENCE [LARGE SCALE GENOMIC DNA]</scope>
    <source>
        <strain evidence="2 4">D16</strain>
    </source>
</reference>
<organism evidence="2 4">
    <name type="scientific">Mycolicibacterium conceptionense</name>
    <dbReference type="NCBI Taxonomy" id="451644"/>
    <lineage>
        <taxon>Bacteria</taxon>
        <taxon>Bacillati</taxon>
        <taxon>Actinomycetota</taxon>
        <taxon>Actinomycetes</taxon>
        <taxon>Mycobacteriales</taxon>
        <taxon>Mycobacteriaceae</taxon>
        <taxon>Mycolicibacterium</taxon>
    </lineage>
</organism>
<dbReference type="PANTHER" id="PTHR43689:SF8">
    <property type="entry name" value="ALPHA_BETA-HYDROLASES SUPERFAMILY PROTEIN"/>
    <property type="match status" value="1"/>
</dbReference>
<dbReference type="AlphaFoldDB" id="A0A0U1DHJ3"/>
<accession>A0A0U1DHJ3</accession>
<dbReference type="RefSeq" id="WP_085141465.1">
    <property type="nucleotide sequence ID" value="NZ_JACKVA010000009.1"/>
</dbReference>
<dbReference type="Proteomes" id="UP000182227">
    <property type="component" value="Unassembled WGS sequence"/>
</dbReference>
<dbReference type="Pfam" id="PF12697">
    <property type="entry name" value="Abhydrolase_6"/>
    <property type="match status" value="1"/>
</dbReference>
<sequence length="274" mass="30135">MAEVSSNYVEIDGIRTRVLTSGPDAAKEAVVLIHGAPGSADVWGDLQPRLGDVARTVAFDLPGYGHADRPETFPHTPVAYTSFIGSAIVDLGIRRAHLVMNDIGGFALRWAADNPDMFVSSTQINTGIINQMRRWHVVGVLYRVPVTRTIAERFGGQFLGPTLWYYDVLPAEARKRLAAGFDRGQRRALGHMYRSTPIDVGSELSPRLAALDRPALVIWGARDRFVPMNQADQRVAFPNAQVEVLDRSGHYPHLDDPETVADLVVPFIRGQIGS</sequence>
<proteinExistence type="predicted"/>
<dbReference type="GO" id="GO:0016787">
    <property type="term" value="F:hydrolase activity"/>
    <property type="evidence" value="ECO:0007669"/>
    <property type="project" value="UniProtKB-KW"/>
</dbReference>
<dbReference type="Proteomes" id="UP000193811">
    <property type="component" value="Unassembled WGS sequence"/>
</dbReference>
<name>A0A0U1DHJ3_9MYCO</name>
<dbReference type="InterPro" id="IPR029058">
    <property type="entry name" value="AB_hydrolase_fold"/>
</dbReference>
<feature type="domain" description="AB hydrolase-1" evidence="1">
    <location>
        <begin position="30"/>
        <end position="262"/>
    </location>
</feature>
<protein>
    <submittedName>
        <fullName evidence="2">Alpha/beta hydrolase</fullName>
    </submittedName>
</protein>
<gene>
    <name evidence="3" type="ORF">AWB98_20740</name>
    <name evidence="2" type="ORF">BN970_03569</name>
</gene>
<dbReference type="Gene3D" id="3.40.50.1820">
    <property type="entry name" value="alpha/beta hydrolase"/>
    <property type="match status" value="1"/>
</dbReference>
<dbReference type="EMBL" id="LQOP01000020">
    <property type="protein sequence ID" value="ORV24666.1"/>
    <property type="molecule type" value="Genomic_DNA"/>
</dbReference>
<evidence type="ECO:0000313" key="5">
    <source>
        <dbReference type="Proteomes" id="UP000193811"/>
    </source>
</evidence>
<reference evidence="3 5" key="2">
    <citation type="submission" date="2016-01" db="EMBL/GenBank/DDBJ databases">
        <title>The new phylogeny of the genus Mycobacterium.</title>
        <authorList>
            <person name="Tarcisio F."/>
            <person name="Conor M."/>
            <person name="Antonella G."/>
            <person name="Elisabetta G."/>
            <person name="Giulia F.S."/>
            <person name="Sara T."/>
            <person name="Anna F."/>
            <person name="Clotilde B."/>
            <person name="Roberto B."/>
            <person name="Veronica D.S."/>
            <person name="Fabio R."/>
            <person name="Monica P."/>
            <person name="Olivier J."/>
            <person name="Enrico T."/>
            <person name="Nicola S."/>
        </authorList>
    </citation>
    <scope>NUCLEOTIDE SEQUENCE [LARGE SCALE GENOMIC DNA]</scope>
    <source>
        <strain evidence="3 5">CCUG 50187</strain>
    </source>
</reference>
<dbReference type="EMBL" id="CTEF01000002">
    <property type="protein sequence ID" value="CQD16713.1"/>
    <property type="molecule type" value="Genomic_DNA"/>
</dbReference>
<dbReference type="InterPro" id="IPR000073">
    <property type="entry name" value="AB_hydrolase_1"/>
</dbReference>
<dbReference type="PRINTS" id="PR00111">
    <property type="entry name" value="ABHYDROLASE"/>
</dbReference>
<evidence type="ECO:0000313" key="3">
    <source>
        <dbReference type="EMBL" id="ORV24666.1"/>
    </source>
</evidence>